<gene>
    <name evidence="1" type="ORF">CKY47_22915</name>
</gene>
<reference evidence="1 2" key="1">
    <citation type="submission" date="2017-06" db="EMBL/GenBank/DDBJ databases">
        <title>Cultured bacterium strain Saccharothrix yanglingensis Hhs.015.</title>
        <authorList>
            <person name="Xia Y."/>
        </authorList>
    </citation>
    <scope>NUCLEOTIDE SEQUENCE [LARGE SCALE GENOMIC DNA]</scope>
    <source>
        <strain evidence="1 2">Hhs.015</strain>
    </source>
</reference>
<keyword evidence="2" id="KW-1185">Reference proteome</keyword>
<sequence>MAGALAAPLFGQLQAHATAQGRSLITIEEGWVQVDWTEDALAQLARFGGTPFAVEPAAIVDADRHNVRLPLRSARVDSSFTDGEGAVEGGFGVQNDEHRVVLERITRGSGDPRAFAERTVDGQLYPRAPISTGDVSEGRVTVEPGVPAVPPLPGKPAVVRVTGIPVRPTQETLDVFQEVLGEPVFTTDTVIAHVSGEGSYWPVPERGADHPPSSLLK</sequence>
<dbReference type="EMBL" id="NSDM01000010">
    <property type="protein sequence ID" value="MDQ2586789.1"/>
    <property type="molecule type" value="Genomic_DNA"/>
</dbReference>
<evidence type="ECO:0000313" key="1">
    <source>
        <dbReference type="EMBL" id="MDQ2586789.1"/>
    </source>
</evidence>
<organism evidence="1 2">
    <name type="scientific">Saccharothrix yanglingensis</name>
    <dbReference type="NCBI Taxonomy" id="659496"/>
    <lineage>
        <taxon>Bacteria</taxon>
        <taxon>Bacillati</taxon>
        <taxon>Actinomycetota</taxon>
        <taxon>Actinomycetes</taxon>
        <taxon>Pseudonocardiales</taxon>
        <taxon>Pseudonocardiaceae</taxon>
        <taxon>Saccharothrix</taxon>
    </lineage>
</organism>
<proteinExistence type="predicted"/>
<comment type="caution">
    <text evidence="1">The sequence shown here is derived from an EMBL/GenBank/DDBJ whole genome shotgun (WGS) entry which is preliminary data.</text>
</comment>
<accession>A0ABU0X846</accession>
<evidence type="ECO:0000313" key="2">
    <source>
        <dbReference type="Proteomes" id="UP001225605"/>
    </source>
</evidence>
<dbReference type="Proteomes" id="UP001225605">
    <property type="component" value="Unassembled WGS sequence"/>
</dbReference>
<name>A0ABU0X846_9PSEU</name>
<protein>
    <submittedName>
        <fullName evidence="1">Uncharacterized protein</fullName>
    </submittedName>
</protein>